<dbReference type="RefSeq" id="WP_184655981.1">
    <property type="nucleotide sequence ID" value="NZ_JACHBU010000012.1"/>
</dbReference>
<reference evidence="1 2" key="1">
    <citation type="submission" date="2020-08" db="EMBL/GenBank/DDBJ databases">
        <title>The Agave Microbiome: Exploring the role of microbial communities in plant adaptations to desert environments.</title>
        <authorList>
            <person name="Partida-Martinez L.P."/>
        </authorList>
    </citation>
    <scope>NUCLEOTIDE SEQUENCE [LARGE SCALE GENOMIC DNA]</scope>
    <source>
        <strain evidence="1 2">AS3.12</strain>
    </source>
</reference>
<dbReference type="Proteomes" id="UP000585437">
    <property type="component" value="Unassembled WGS sequence"/>
</dbReference>
<proteinExistence type="predicted"/>
<name>A0A7X0JNL8_9HYPH</name>
<evidence type="ECO:0000313" key="1">
    <source>
        <dbReference type="EMBL" id="MBB6510944.1"/>
    </source>
</evidence>
<accession>A0A7X0JNL8</accession>
<evidence type="ECO:0000313" key="2">
    <source>
        <dbReference type="Proteomes" id="UP000585437"/>
    </source>
</evidence>
<dbReference type="EMBL" id="JACHBU010000012">
    <property type="protein sequence ID" value="MBB6510944.1"/>
    <property type="molecule type" value="Genomic_DNA"/>
</dbReference>
<organism evidence="1 2">
    <name type="scientific">Rhizobium soli</name>
    <dbReference type="NCBI Taxonomy" id="424798"/>
    <lineage>
        <taxon>Bacteria</taxon>
        <taxon>Pseudomonadati</taxon>
        <taxon>Pseudomonadota</taxon>
        <taxon>Alphaproteobacteria</taxon>
        <taxon>Hyphomicrobiales</taxon>
        <taxon>Rhizobiaceae</taxon>
        <taxon>Rhizobium/Agrobacterium group</taxon>
        <taxon>Rhizobium</taxon>
    </lineage>
</organism>
<comment type="caution">
    <text evidence="1">The sequence shown here is derived from an EMBL/GenBank/DDBJ whole genome shotgun (WGS) entry which is preliminary data.</text>
</comment>
<sequence>MSGWKNPELHAALAAKHGDRMPRGYGLLIRRGWYPLIDRLLSETGHRYPHVRIDTLRGYGGWLRIKHTIPDSTGFIERSEIEKYLQGYVTESTWTCEECSSHRGLHWHAASVDLGHAISSHYDRIICPDCRPAFETQFRNQRQTEILKSMPLNPFIRAH</sequence>
<protein>
    <submittedName>
        <fullName evidence="1">Uncharacterized protein</fullName>
    </submittedName>
</protein>
<keyword evidence="2" id="KW-1185">Reference proteome</keyword>
<dbReference type="AlphaFoldDB" id="A0A7X0JNL8"/>
<gene>
    <name evidence="1" type="ORF">F4695_004336</name>
</gene>